<keyword evidence="3 8" id="KW-0349">Heme</keyword>
<dbReference type="Pfam" id="PF00067">
    <property type="entry name" value="p450"/>
    <property type="match status" value="1"/>
</dbReference>
<dbReference type="PROSITE" id="PS00086">
    <property type="entry name" value="CYTOCHROME_P450"/>
    <property type="match status" value="1"/>
</dbReference>
<evidence type="ECO:0000256" key="5">
    <source>
        <dbReference type="ARBA" id="ARBA00023002"/>
    </source>
</evidence>
<keyword evidence="4 8" id="KW-0479">Metal-binding</keyword>
<comment type="caution">
    <text evidence="11">The sequence shown here is derived from an EMBL/GenBank/DDBJ whole genome shotgun (WGS) entry which is preliminary data.</text>
</comment>
<dbReference type="GO" id="GO:0016705">
    <property type="term" value="F:oxidoreductase activity, acting on paired donors, with incorporation or reduction of molecular oxygen"/>
    <property type="evidence" value="ECO:0007669"/>
    <property type="project" value="InterPro"/>
</dbReference>
<dbReference type="InterPro" id="IPR001128">
    <property type="entry name" value="Cyt_P450"/>
</dbReference>
<keyword evidence="12" id="KW-1185">Reference proteome</keyword>
<comment type="cofactor">
    <cofactor evidence="1 8">
        <name>heme</name>
        <dbReference type="ChEBI" id="CHEBI:30413"/>
    </cofactor>
</comment>
<dbReference type="FunFam" id="1.10.630.10:FF:000038">
    <property type="entry name" value="Cytochrome P450 84A1"/>
    <property type="match status" value="1"/>
</dbReference>
<dbReference type="CDD" id="cd20618">
    <property type="entry name" value="CYP71_clan"/>
    <property type="match status" value="1"/>
</dbReference>
<protein>
    <submittedName>
        <fullName evidence="11">Cytochrome P450</fullName>
    </submittedName>
</protein>
<dbReference type="PANTHER" id="PTHR47944:SF5">
    <property type="entry name" value="CYTOCHROME P450 71A1-LIKE"/>
    <property type="match status" value="1"/>
</dbReference>
<comment type="similarity">
    <text evidence="2 9">Belongs to the cytochrome P450 family.</text>
</comment>
<dbReference type="PROSITE" id="PS00081">
    <property type="entry name" value="LIPOXYGENASE_2"/>
    <property type="match status" value="1"/>
</dbReference>
<evidence type="ECO:0000256" key="7">
    <source>
        <dbReference type="ARBA" id="ARBA00023033"/>
    </source>
</evidence>
<dbReference type="PRINTS" id="PR00385">
    <property type="entry name" value="P450"/>
</dbReference>
<evidence type="ECO:0000256" key="3">
    <source>
        <dbReference type="ARBA" id="ARBA00022617"/>
    </source>
</evidence>
<dbReference type="KEGG" id="qsa:O6P43_002660"/>
<evidence type="ECO:0000313" key="11">
    <source>
        <dbReference type="EMBL" id="KAJ7979239.1"/>
    </source>
</evidence>
<evidence type="ECO:0000256" key="2">
    <source>
        <dbReference type="ARBA" id="ARBA00010617"/>
    </source>
</evidence>
<keyword evidence="6 8" id="KW-0408">Iron</keyword>
<dbReference type="Gene3D" id="1.10.630.10">
    <property type="entry name" value="Cytochrome P450"/>
    <property type="match status" value="1"/>
</dbReference>
<dbReference type="Proteomes" id="UP001163823">
    <property type="component" value="Chromosome 2"/>
</dbReference>
<keyword evidence="7 9" id="KW-0503">Monooxygenase</keyword>
<keyword evidence="5 9" id="KW-0560">Oxidoreductase</keyword>
<dbReference type="GO" id="GO:0004497">
    <property type="term" value="F:monooxygenase activity"/>
    <property type="evidence" value="ECO:0007669"/>
    <property type="project" value="UniProtKB-KW"/>
</dbReference>
<proteinExistence type="inferred from homology"/>
<feature type="signal peptide" evidence="10">
    <location>
        <begin position="1"/>
        <end position="26"/>
    </location>
</feature>
<dbReference type="PRINTS" id="PR00463">
    <property type="entry name" value="EP450I"/>
</dbReference>
<dbReference type="SUPFAM" id="SSF48264">
    <property type="entry name" value="Cytochrome P450"/>
    <property type="match status" value="1"/>
</dbReference>
<feature type="chain" id="PRO_5041984446" evidence="10">
    <location>
        <begin position="27"/>
        <end position="515"/>
    </location>
</feature>
<dbReference type="InterPro" id="IPR020834">
    <property type="entry name" value="LipOase_CS"/>
</dbReference>
<reference evidence="11" key="1">
    <citation type="journal article" date="2023" name="Science">
        <title>Elucidation of the pathway for biosynthesis of saponin adjuvants from the soapbark tree.</title>
        <authorList>
            <person name="Reed J."/>
            <person name="Orme A."/>
            <person name="El-Demerdash A."/>
            <person name="Owen C."/>
            <person name="Martin L.B.B."/>
            <person name="Misra R.C."/>
            <person name="Kikuchi S."/>
            <person name="Rejzek M."/>
            <person name="Martin A.C."/>
            <person name="Harkess A."/>
            <person name="Leebens-Mack J."/>
            <person name="Louveau T."/>
            <person name="Stephenson M.J."/>
            <person name="Osbourn A."/>
        </authorList>
    </citation>
    <scope>NUCLEOTIDE SEQUENCE</scope>
    <source>
        <strain evidence="11">S10</strain>
    </source>
</reference>
<name>A0AAD7VKV3_QUISA</name>
<feature type="binding site" description="axial binding residue" evidence="8">
    <location>
        <position position="452"/>
    </location>
    <ligand>
        <name>heme</name>
        <dbReference type="ChEBI" id="CHEBI:30413"/>
    </ligand>
    <ligandPart>
        <name>Fe</name>
        <dbReference type="ChEBI" id="CHEBI:18248"/>
    </ligandPart>
</feature>
<evidence type="ECO:0000256" key="1">
    <source>
        <dbReference type="ARBA" id="ARBA00001971"/>
    </source>
</evidence>
<dbReference type="AlphaFoldDB" id="A0AAD7VKV3"/>
<evidence type="ECO:0000256" key="4">
    <source>
        <dbReference type="ARBA" id="ARBA00022723"/>
    </source>
</evidence>
<dbReference type="EMBL" id="JARAOO010000002">
    <property type="protein sequence ID" value="KAJ7979239.1"/>
    <property type="molecule type" value="Genomic_DNA"/>
</dbReference>
<dbReference type="GO" id="GO:0020037">
    <property type="term" value="F:heme binding"/>
    <property type="evidence" value="ECO:0007669"/>
    <property type="project" value="InterPro"/>
</dbReference>
<dbReference type="InterPro" id="IPR017972">
    <property type="entry name" value="Cyt_P450_CS"/>
</dbReference>
<evidence type="ECO:0000313" key="12">
    <source>
        <dbReference type="Proteomes" id="UP001163823"/>
    </source>
</evidence>
<dbReference type="InterPro" id="IPR036396">
    <property type="entry name" value="Cyt_P450_sf"/>
</dbReference>
<dbReference type="InterPro" id="IPR002401">
    <property type="entry name" value="Cyt_P450_E_grp-I"/>
</dbReference>
<evidence type="ECO:0000256" key="6">
    <source>
        <dbReference type="ARBA" id="ARBA00023004"/>
    </source>
</evidence>
<accession>A0AAD7VKV3</accession>
<evidence type="ECO:0000256" key="9">
    <source>
        <dbReference type="RuleBase" id="RU000461"/>
    </source>
</evidence>
<evidence type="ECO:0000256" key="8">
    <source>
        <dbReference type="PIRSR" id="PIRSR602401-1"/>
    </source>
</evidence>
<dbReference type="PANTHER" id="PTHR47944">
    <property type="entry name" value="CYTOCHROME P450 98A9"/>
    <property type="match status" value="1"/>
</dbReference>
<gene>
    <name evidence="11" type="ORF">O6P43_002660</name>
</gene>
<dbReference type="GO" id="GO:0016702">
    <property type="term" value="F:oxidoreductase activity, acting on single donors with incorporation of molecular oxygen, incorporation of two atoms of oxygen"/>
    <property type="evidence" value="ECO:0007669"/>
    <property type="project" value="InterPro"/>
</dbReference>
<keyword evidence="10" id="KW-0732">Signal</keyword>
<organism evidence="11 12">
    <name type="scientific">Quillaja saponaria</name>
    <name type="common">Soap bark tree</name>
    <dbReference type="NCBI Taxonomy" id="32244"/>
    <lineage>
        <taxon>Eukaryota</taxon>
        <taxon>Viridiplantae</taxon>
        <taxon>Streptophyta</taxon>
        <taxon>Embryophyta</taxon>
        <taxon>Tracheophyta</taxon>
        <taxon>Spermatophyta</taxon>
        <taxon>Magnoliopsida</taxon>
        <taxon>eudicotyledons</taxon>
        <taxon>Gunneridae</taxon>
        <taxon>Pentapetalae</taxon>
        <taxon>rosids</taxon>
        <taxon>fabids</taxon>
        <taxon>Fabales</taxon>
        <taxon>Quillajaceae</taxon>
        <taxon>Quillaja</taxon>
    </lineage>
</organism>
<dbReference type="GO" id="GO:0005506">
    <property type="term" value="F:iron ion binding"/>
    <property type="evidence" value="ECO:0007669"/>
    <property type="project" value="InterPro"/>
</dbReference>
<evidence type="ECO:0000256" key="10">
    <source>
        <dbReference type="SAM" id="SignalP"/>
    </source>
</evidence>
<sequence length="515" mass="58902">METPSWAILALAWLFALAILSKIVSSQKHPHPKLPPGPKAWPIIGNLNLIGPLPHQSLHKLSQKFGPIMQLKFGSYRVVVASSAEMAKQFLKTNDHIFASRPQTAAGKYTAYNCKDVTWAPYGPYWRQGRKIYLTELFSSKRLESYQHIRVEERREFMSRLNDLSGKHIVLKEHLSRLTLSVISRIVLGKKYFSTPGHDQSKYEHSIVTLKEFQDILDELFLLNGVLNIGDWIPWLDFLDLQGYVKRMKAVTKRLDRFHDHVFDEHRAQRETQKDFVPKDMVDLLLQLADDPNLDVNIDNDSVKGFTKDLIGGGTDTSANTLEWAMSELLKQPHLIAKATEELDRVIGRERWVEEKDIPQLPFIDAIMKETMRLHPVAVLLAPHFALADCNVLGYDISKGTIILINTWSMGRDPSVWNSPGEFCPERFLGKTIDVKGQNFELLPFGSGRRMCPGYTLGLKMVQSNLANMLHGFNWRLTDNMKPKDLSMDEVFGLATHRKFPLVVMVEPRLPLHLY</sequence>